<evidence type="ECO:0000256" key="10">
    <source>
        <dbReference type="ARBA" id="ARBA00023204"/>
    </source>
</evidence>
<dbReference type="RefSeq" id="WP_274584912.1">
    <property type="nucleotide sequence ID" value="NZ_CP145811.1"/>
</dbReference>
<dbReference type="HAMAP" id="MF_00268">
    <property type="entry name" value="RecA"/>
    <property type="match status" value="1"/>
</dbReference>
<proteinExistence type="inferred from homology"/>
<dbReference type="InterPro" id="IPR049261">
    <property type="entry name" value="RecA-like_C"/>
</dbReference>
<gene>
    <name evidence="14 18" type="primary">recA</name>
    <name evidence="18" type="ORF">ORY91_001141</name>
    <name evidence="19" type="ORF">V9W64_09325</name>
</gene>
<evidence type="ECO:0000256" key="6">
    <source>
        <dbReference type="ARBA" id="ARBA00022763"/>
    </source>
</evidence>
<keyword evidence="8 14" id="KW-0238">DNA-binding</keyword>
<dbReference type="GO" id="GO:0006281">
    <property type="term" value="P:DNA repair"/>
    <property type="evidence" value="ECO:0007669"/>
    <property type="project" value="UniProtKB-UniRule"/>
</dbReference>
<evidence type="ECO:0000256" key="8">
    <source>
        <dbReference type="ARBA" id="ARBA00023125"/>
    </source>
</evidence>
<evidence type="ECO:0000256" key="15">
    <source>
        <dbReference type="RuleBase" id="RU004527"/>
    </source>
</evidence>
<evidence type="ECO:0000256" key="3">
    <source>
        <dbReference type="ARBA" id="ARBA00015553"/>
    </source>
</evidence>
<accession>A0A9X4IAT5</accession>
<dbReference type="PANTHER" id="PTHR45900:SF1">
    <property type="entry name" value="MITOCHONDRIAL DNA REPAIR PROTEIN RECA HOMOLOG-RELATED"/>
    <property type="match status" value="1"/>
</dbReference>
<evidence type="ECO:0000256" key="13">
    <source>
        <dbReference type="ARBA" id="ARBA00033319"/>
    </source>
</evidence>
<comment type="subcellular location">
    <subcellularLocation>
        <location evidence="1 14">Cytoplasm</location>
    </subcellularLocation>
</comment>
<dbReference type="InterPro" id="IPR023400">
    <property type="entry name" value="RecA_C_sf"/>
</dbReference>
<evidence type="ECO:0000313" key="20">
    <source>
        <dbReference type="Proteomes" id="UP001149607"/>
    </source>
</evidence>
<dbReference type="Gene3D" id="3.40.50.300">
    <property type="entry name" value="P-loop containing nucleotide triphosphate hydrolases"/>
    <property type="match status" value="1"/>
</dbReference>
<organism evidence="18">
    <name type="scientific">Neisseria leonii</name>
    <dbReference type="NCBI Taxonomy" id="2995413"/>
    <lineage>
        <taxon>Bacteria</taxon>
        <taxon>Pseudomonadati</taxon>
        <taxon>Pseudomonadota</taxon>
        <taxon>Betaproteobacteria</taxon>
        <taxon>Neisseriales</taxon>
        <taxon>Neisseriaceae</taxon>
        <taxon>Neisseria</taxon>
    </lineage>
</organism>
<dbReference type="SUPFAM" id="SSF54752">
    <property type="entry name" value="RecA protein, C-terminal domain"/>
    <property type="match status" value="1"/>
</dbReference>
<dbReference type="InterPro" id="IPR020588">
    <property type="entry name" value="RecA_ATP-bd"/>
</dbReference>
<dbReference type="Pfam" id="PF21096">
    <property type="entry name" value="RecA_C"/>
    <property type="match status" value="1"/>
</dbReference>
<keyword evidence="9 14" id="KW-0233">DNA recombination</keyword>
<feature type="domain" description="RecA family profile 1" evidence="16">
    <location>
        <begin position="51"/>
        <end position="210"/>
    </location>
</feature>
<evidence type="ECO:0000256" key="5">
    <source>
        <dbReference type="ARBA" id="ARBA00022741"/>
    </source>
</evidence>
<feature type="domain" description="RecA family profile 2" evidence="17">
    <location>
        <begin position="215"/>
        <end position="288"/>
    </location>
</feature>
<keyword evidence="11 14" id="KW-0742">SOS response</keyword>
<dbReference type="GO" id="GO:0003684">
    <property type="term" value="F:damaged DNA binding"/>
    <property type="evidence" value="ECO:0007669"/>
    <property type="project" value="UniProtKB-UniRule"/>
</dbReference>
<dbReference type="GO" id="GO:0005829">
    <property type="term" value="C:cytosol"/>
    <property type="evidence" value="ECO:0007669"/>
    <property type="project" value="TreeGrafter"/>
</dbReference>
<keyword evidence="5 14" id="KW-0547">Nucleotide-binding</keyword>
<dbReference type="InterPro" id="IPR020584">
    <property type="entry name" value="DNA_recomb/repair_RecA_CS"/>
</dbReference>
<dbReference type="GO" id="GO:0005524">
    <property type="term" value="F:ATP binding"/>
    <property type="evidence" value="ECO:0007669"/>
    <property type="project" value="UniProtKB-UniRule"/>
</dbReference>
<reference evidence="19" key="2">
    <citation type="submission" date="2024-02" db="EMBL/GenBank/DDBJ databases">
        <title>Neisseria leonii sp. nov.</title>
        <authorList>
            <person name="Boutroux M."/>
            <person name="Favre-Rochex S."/>
            <person name="Gorgette O."/>
            <person name="Touak G."/>
            <person name="Muhle E."/>
            <person name="Chesneau O."/>
            <person name="Clermont D."/>
            <person name="Rahi P."/>
        </authorList>
    </citation>
    <scope>NUCLEOTIDE SEQUENCE</scope>
    <source>
        <strain evidence="19">51.81</strain>
    </source>
</reference>
<dbReference type="SUPFAM" id="SSF52540">
    <property type="entry name" value="P-loop containing nucleoside triphosphate hydrolases"/>
    <property type="match status" value="1"/>
</dbReference>
<dbReference type="CDD" id="cd00983">
    <property type="entry name" value="RecA"/>
    <property type="match status" value="1"/>
</dbReference>
<evidence type="ECO:0000256" key="11">
    <source>
        <dbReference type="ARBA" id="ARBA00023236"/>
    </source>
</evidence>
<dbReference type="AlphaFoldDB" id="A0A9X4IAT5"/>
<evidence type="ECO:0000256" key="9">
    <source>
        <dbReference type="ARBA" id="ARBA00023172"/>
    </source>
</evidence>
<evidence type="ECO:0000259" key="17">
    <source>
        <dbReference type="PROSITE" id="PS50163"/>
    </source>
</evidence>
<dbReference type="EMBL" id="CP146598">
    <property type="protein sequence ID" value="WWY02881.1"/>
    <property type="molecule type" value="Genomic_DNA"/>
</dbReference>
<dbReference type="PROSITE" id="PS50162">
    <property type="entry name" value="RECA_2"/>
    <property type="match status" value="1"/>
</dbReference>
<comment type="function">
    <text evidence="12 14">Can catalyze the hydrolysis of ATP in the presence of single-stranded DNA, the ATP-dependent uptake of single-stranded DNA by duplex DNA, and the ATP-dependent hybridization of homologous single-stranded DNAs. It interacts with LexA causing its activation and leading to its autocatalytic cleavage.</text>
</comment>
<dbReference type="FunFam" id="3.40.50.300:FF:000087">
    <property type="entry name" value="Recombinase RecA"/>
    <property type="match status" value="1"/>
</dbReference>
<keyword evidence="7 14" id="KW-0067">ATP-binding</keyword>
<dbReference type="PRINTS" id="PR00142">
    <property type="entry name" value="RECA"/>
</dbReference>
<dbReference type="GO" id="GO:0009432">
    <property type="term" value="P:SOS response"/>
    <property type="evidence" value="ECO:0007669"/>
    <property type="project" value="UniProtKB-UniRule"/>
</dbReference>
<dbReference type="PANTHER" id="PTHR45900">
    <property type="entry name" value="RECA"/>
    <property type="match status" value="1"/>
</dbReference>
<evidence type="ECO:0000256" key="14">
    <source>
        <dbReference type="HAMAP-Rule" id="MF_00268"/>
    </source>
</evidence>
<reference evidence="18" key="1">
    <citation type="submission" date="2022-10" db="EMBL/GenBank/DDBJ databases">
        <authorList>
            <person name="Boutroux M."/>
        </authorList>
    </citation>
    <scope>NUCLEOTIDE SEQUENCE</scope>
    <source>
        <strain evidence="18">51.81</strain>
    </source>
</reference>
<dbReference type="PROSITE" id="PS50163">
    <property type="entry name" value="RECA_3"/>
    <property type="match status" value="1"/>
</dbReference>
<dbReference type="PROSITE" id="PS00321">
    <property type="entry name" value="RECA_1"/>
    <property type="match status" value="1"/>
</dbReference>
<dbReference type="EMBL" id="JAPQFL010000002">
    <property type="protein sequence ID" value="MDD9327730.1"/>
    <property type="molecule type" value="Genomic_DNA"/>
</dbReference>
<evidence type="ECO:0000256" key="7">
    <source>
        <dbReference type="ARBA" id="ARBA00022840"/>
    </source>
</evidence>
<keyword evidence="20" id="KW-1185">Reference proteome</keyword>
<name>A0A9X4IAT5_9NEIS</name>
<protein>
    <recommendedName>
        <fullName evidence="3 14">Protein RecA</fullName>
    </recommendedName>
    <alternativeName>
        <fullName evidence="13 14">Recombinase A</fullName>
    </alternativeName>
</protein>
<dbReference type="InterPro" id="IPR013765">
    <property type="entry name" value="DNA_recomb/repair_RecA"/>
</dbReference>
<feature type="binding site" evidence="14">
    <location>
        <begin position="81"/>
        <end position="88"/>
    </location>
    <ligand>
        <name>ATP</name>
        <dbReference type="ChEBI" id="CHEBI:30616"/>
    </ligand>
</feature>
<keyword evidence="4 14" id="KW-0963">Cytoplasm</keyword>
<dbReference type="Pfam" id="PF00154">
    <property type="entry name" value="RecA_N"/>
    <property type="match status" value="1"/>
</dbReference>
<dbReference type="SMART" id="SM00382">
    <property type="entry name" value="AAA"/>
    <property type="match status" value="1"/>
</dbReference>
<evidence type="ECO:0000256" key="2">
    <source>
        <dbReference type="ARBA" id="ARBA00009391"/>
    </source>
</evidence>
<sequence length="363" mass="39166">MADDKKNKNTFTLPGTAEEKNKALAAALAAIEKNFGKGSIMKMDGSQQEENLEVFSTGSIGLDLALGVGGLPRGRIVEIFGPESSGKTTLCLESIAQCQKSGGVCAFIDAEHAFDPVYARKLGVKVEELYLSQPDTGEQALEICDTLVRSGGLDMVVVDSVAALVPKAEIEGEMGDSHVGLHARLMSQALRKLTGHIKKTNTLVVFINQIRMKIGVMFGNPETTTGGNALKFYASVRLDIRRGGQIKKGDDILGNETKVKVIKNKVAPPFRQADFDILYGEGISWEGELVDWGVKYDIVEKSGAWYSYNGAKIGQGKDNVRIWLKENPEVAAEIDAKIRAAAGTNMQITEGIIDDTDGEAPEE</sequence>
<evidence type="ECO:0000313" key="19">
    <source>
        <dbReference type="EMBL" id="WWY02881.1"/>
    </source>
</evidence>
<evidence type="ECO:0000313" key="18">
    <source>
        <dbReference type="EMBL" id="MDD9327730.1"/>
    </source>
</evidence>
<dbReference type="Proteomes" id="UP001149607">
    <property type="component" value="Chromosome"/>
</dbReference>
<dbReference type="NCBIfam" id="TIGR02012">
    <property type="entry name" value="tigrfam_recA"/>
    <property type="match status" value="1"/>
</dbReference>
<keyword evidence="6 14" id="KW-0227">DNA damage</keyword>
<evidence type="ECO:0000256" key="1">
    <source>
        <dbReference type="ARBA" id="ARBA00004496"/>
    </source>
</evidence>
<dbReference type="GO" id="GO:0140664">
    <property type="term" value="F:ATP-dependent DNA damage sensor activity"/>
    <property type="evidence" value="ECO:0007669"/>
    <property type="project" value="InterPro"/>
</dbReference>
<dbReference type="InterPro" id="IPR020587">
    <property type="entry name" value="RecA_monomer-monomer_interface"/>
</dbReference>
<dbReference type="InterPro" id="IPR003593">
    <property type="entry name" value="AAA+_ATPase"/>
</dbReference>
<dbReference type="InterPro" id="IPR027417">
    <property type="entry name" value="P-loop_NTPase"/>
</dbReference>
<evidence type="ECO:0000256" key="12">
    <source>
        <dbReference type="ARBA" id="ARBA00025580"/>
    </source>
</evidence>
<keyword evidence="10 14" id="KW-0234">DNA repair</keyword>
<evidence type="ECO:0000259" key="16">
    <source>
        <dbReference type="PROSITE" id="PS50162"/>
    </source>
</evidence>
<dbReference type="GO" id="GO:0003697">
    <property type="term" value="F:single-stranded DNA binding"/>
    <property type="evidence" value="ECO:0007669"/>
    <property type="project" value="UniProtKB-UniRule"/>
</dbReference>
<dbReference type="InterPro" id="IPR049428">
    <property type="entry name" value="RecA-like_N"/>
</dbReference>
<comment type="similarity">
    <text evidence="2 14 15">Belongs to the RecA family.</text>
</comment>
<dbReference type="GO" id="GO:0006310">
    <property type="term" value="P:DNA recombination"/>
    <property type="evidence" value="ECO:0007669"/>
    <property type="project" value="UniProtKB-UniRule"/>
</dbReference>
<evidence type="ECO:0000256" key="4">
    <source>
        <dbReference type="ARBA" id="ARBA00022490"/>
    </source>
</evidence>